<dbReference type="SMART" id="SM00849">
    <property type="entry name" value="Lactamase_B"/>
    <property type="match status" value="1"/>
</dbReference>
<keyword evidence="6 9" id="KW-0255">Endonuclease</keyword>
<dbReference type="NCBIfam" id="TIGR02651">
    <property type="entry name" value="RNase_Z"/>
    <property type="match status" value="1"/>
</dbReference>
<comment type="caution">
    <text evidence="12">The sequence shown here is derived from an EMBL/GenBank/DDBJ whole genome shotgun (WGS) entry which is preliminary data.</text>
</comment>
<evidence type="ECO:0000256" key="2">
    <source>
        <dbReference type="ARBA" id="ARBA00011738"/>
    </source>
</evidence>
<dbReference type="CDD" id="cd07717">
    <property type="entry name" value="RNaseZ_ZiPD-like_MBL-fold"/>
    <property type="match status" value="1"/>
</dbReference>
<keyword evidence="4 9" id="KW-0540">Nuclease</keyword>
<comment type="catalytic activity">
    <reaction evidence="1 9">
        <text>Endonucleolytic cleavage of RNA, removing extra 3' nucleotides from tRNA precursor, generating 3' termini of tRNAs. A 3'-hydroxy group is left at the tRNA terminus and a 5'-phosphoryl group is left at the trailer molecule.</text>
        <dbReference type="EC" id="3.1.26.11"/>
    </reaction>
</comment>
<keyword evidence="5 9" id="KW-0479">Metal-binding</keyword>
<comment type="cofactor">
    <cofactor evidence="9">
        <name>Zn(2+)</name>
        <dbReference type="ChEBI" id="CHEBI:29105"/>
    </cofactor>
    <text evidence="9">Binds 2 Zn(2+) ions.</text>
</comment>
<evidence type="ECO:0000256" key="7">
    <source>
        <dbReference type="ARBA" id="ARBA00022801"/>
    </source>
</evidence>
<comment type="similarity">
    <text evidence="9">Belongs to the RNase Z family.</text>
</comment>
<evidence type="ECO:0000256" key="10">
    <source>
        <dbReference type="SAM" id="MobiDB-lite"/>
    </source>
</evidence>
<evidence type="ECO:0000256" key="4">
    <source>
        <dbReference type="ARBA" id="ARBA00022722"/>
    </source>
</evidence>
<dbReference type="Proteomes" id="UP000604391">
    <property type="component" value="Unassembled WGS sequence"/>
</dbReference>
<feature type="binding site" evidence="9">
    <location>
        <position position="138"/>
    </location>
    <ligand>
        <name>Zn(2+)</name>
        <dbReference type="ChEBI" id="CHEBI:29105"/>
        <label>1</label>
        <note>catalytic</note>
    </ligand>
</feature>
<feature type="binding site" evidence="9">
    <location>
        <position position="66"/>
    </location>
    <ligand>
        <name>Zn(2+)</name>
        <dbReference type="ChEBI" id="CHEBI:29105"/>
        <label>2</label>
        <note>catalytic</note>
    </ligand>
</feature>
<dbReference type="HAMAP" id="MF_01818">
    <property type="entry name" value="RNase_Z_BN"/>
    <property type="match status" value="1"/>
</dbReference>
<dbReference type="SUPFAM" id="SSF56281">
    <property type="entry name" value="Metallo-hydrolase/oxidoreductase"/>
    <property type="match status" value="1"/>
</dbReference>
<dbReference type="AlphaFoldDB" id="A0A832X5A2"/>
<accession>A0A832X5A2</accession>
<dbReference type="InterPro" id="IPR036866">
    <property type="entry name" value="RibonucZ/Hydroxyglut_hydro"/>
</dbReference>
<dbReference type="GO" id="GO:0008270">
    <property type="term" value="F:zinc ion binding"/>
    <property type="evidence" value="ECO:0007669"/>
    <property type="project" value="UniProtKB-UniRule"/>
</dbReference>
<evidence type="ECO:0000259" key="11">
    <source>
        <dbReference type="SMART" id="SM00849"/>
    </source>
</evidence>
<evidence type="ECO:0000256" key="9">
    <source>
        <dbReference type="HAMAP-Rule" id="MF_01818"/>
    </source>
</evidence>
<evidence type="ECO:0000313" key="13">
    <source>
        <dbReference type="Proteomes" id="UP000604391"/>
    </source>
</evidence>
<keyword evidence="7 9" id="KW-0378">Hydrolase</keyword>
<reference evidence="12 13" key="1">
    <citation type="journal article" name="Nat. Commun.">
        <title>Undinarchaeota illuminate DPANN phylogeny and the impact of gene transfer on archaeal evolution.</title>
        <authorList>
            <person name="Dombrowski N."/>
            <person name="Williams T.A."/>
            <person name="Sun J."/>
            <person name="Woodcroft B.J."/>
            <person name="Lee J.H."/>
            <person name="Minh B.Q."/>
            <person name="Rinke C."/>
            <person name="Spang A."/>
        </authorList>
    </citation>
    <scope>NUCLEOTIDE SEQUENCE [LARGE SCALE GENOMIC DNA]</scope>
    <source>
        <strain evidence="12">MAG_bin17</strain>
    </source>
</reference>
<evidence type="ECO:0000256" key="1">
    <source>
        <dbReference type="ARBA" id="ARBA00000402"/>
    </source>
</evidence>
<evidence type="ECO:0000256" key="3">
    <source>
        <dbReference type="ARBA" id="ARBA00022694"/>
    </source>
</evidence>
<keyword evidence="13" id="KW-1185">Reference proteome</keyword>
<dbReference type="GO" id="GO:0042781">
    <property type="term" value="F:3'-tRNA processing endoribonuclease activity"/>
    <property type="evidence" value="ECO:0007669"/>
    <property type="project" value="UniProtKB-UniRule"/>
</dbReference>
<comment type="function">
    <text evidence="9">Zinc phosphodiesterase, which displays some tRNA 3'-processing endonuclease activity. Probably involved in tRNA maturation, by removing a 3'-trailer from precursor tRNA.</text>
</comment>
<gene>
    <name evidence="9 12" type="primary">rnz</name>
    <name evidence="12" type="ORF">H1011_02445</name>
</gene>
<feature type="binding site" evidence="9">
    <location>
        <position position="65"/>
    </location>
    <ligand>
        <name>Zn(2+)</name>
        <dbReference type="ChEBI" id="CHEBI:29105"/>
        <label>2</label>
        <note>catalytic</note>
    </ligand>
</feature>
<dbReference type="EMBL" id="DVAD01000014">
    <property type="protein sequence ID" value="HIJ99659.1"/>
    <property type="molecule type" value="Genomic_DNA"/>
</dbReference>
<sequence>MFSITFLGTSSGTPTVARAHSAIALQLNGEIILFDCGEGTQRQMMKAKTSMMKVRRIFITHWHADHSLGLGGLIQTMSLLGRTEALEIYGPSGTKKYMKSLLDVGHFNPKYQLRVNELKDGEKVEAKGYTVLAIDAKHSVPALSYRMDEPQKPGKFDRKKAESFGLKPPQFGELQRGNTQKVGRKTIKPSDVMGPFREGASFVYSGDTAYNEFLVKLSKKATVLVHESSFANDKKDFAKEVLHSTAEDAATVAKKAGVKSLVLTHISPRYLETDVLLKEASKIFKNTTIVKDFDKLEFK</sequence>
<feature type="active site" description="Proton acceptor" evidence="9">
    <location>
        <position position="65"/>
    </location>
</feature>
<evidence type="ECO:0000256" key="8">
    <source>
        <dbReference type="ARBA" id="ARBA00022833"/>
    </source>
</evidence>
<dbReference type="NCBIfam" id="NF000801">
    <property type="entry name" value="PRK00055.1-3"/>
    <property type="match status" value="1"/>
</dbReference>
<keyword evidence="3 9" id="KW-0819">tRNA processing</keyword>
<dbReference type="GO" id="GO:0042802">
    <property type="term" value="F:identical protein binding"/>
    <property type="evidence" value="ECO:0007669"/>
    <property type="project" value="UniProtKB-ARBA"/>
</dbReference>
<feature type="binding site" evidence="9">
    <location>
        <position position="61"/>
    </location>
    <ligand>
        <name>Zn(2+)</name>
        <dbReference type="ChEBI" id="CHEBI:29105"/>
        <label>1</label>
        <note>catalytic</note>
    </ligand>
</feature>
<dbReference type="EC" id="3.1.26.11" evidence="9"/>
<feature type="binding site" evidence="9">
    <location>
        <position position="265"/>
    </location>
    <ligand>
        <name>Zn(2+)</name>
        <dbReference type="ChEBI" id="CHEBI:29105"/>
        <label>2</label>
        <note>catalytic</note>
    </ligand>
</feature>
<protein>
    <recommendedName>
        <fullName evidence="9">Ribonuclease Z</fullName>
        <shortName evidence="9">RNase Z</shortName>
        <ecNumber evidence="9">3.1.26.11</ecNumber>
    </recommendedName>
    <alternativeName>
        <fullName evidence="9">tRNA 3 endonuclease</fullName>
    </alternativeName>
    <alternativeName>
        <fullName evidence="9">tRNase Z</fullName>
    </alternativeName>
</protein>
<evidence type="ECO:0000256" key="6">
    <source>
        <dbReference type="ARBA" id="ARBA00022759"/>
    </source>
</evidence>
<feature type="binding site" evidence="9">
    <location>
        <position position="207"/>
    </location>
    <ligand>
        <name>Zn(2+)</name>
        <dbReference type="ChEBI" id="CHEBI:29105"/>
        <label>2</label>
        <note>catalytic</note>
    </ligand>
</feature>
<proteinExistence type="inferred from homology"/>
<comment type="subunit">
    <text evidence="2 9">Homodimer.</text>
</comment>
<dbReference type="Pfam" id="PF23023">
    <property type="entry name" value="Anti-Pycsar_Apyc1"/>
    <property type="match status" value="1"/>
</dbReference>
<feature type="region of interest" description="Disordered" evidence="10">
    <location>
        <begin position="167"/>
        <end position="190"/>
    </location>
</feature>
<name>A0A832X5A2_9ARCH</name>
<evidence type="ECO:0000256" key="5">
    <source>
        <dbReference type="ARBA" id="ARBA00022723"/>
    </source>
</evidence>
<keyword evidence="8 9" id="KW-0862">Zinc</keyword>
<dbReference type="PANTHER" id="PTHR46018">
    <property type="entry name" value="ZINC PHOSPHODIESTERASE ELAC PROTEIN 1"/>
    <property type="match status" value="1"/>
</dbReference>
<dbReference type="Gene3D" id="3.60.15.10">
    <property type="entry name" value="Ribonuclease Z/Hydroxyacylglutathione hydrolase-like"/>
    <property type="match status" value="1"/>
</dbReference>
<dbReference type="Pfam" id="PF12706">
    <property type="entry name" value="Lactamase_B_2"/>
    <property type="match status" value="1"/>
</dbReference>
<dbReference type="FunFam" id="3.60.15.10:FF:000002">
    <property type="entry name" value="Ribonuclease Z"/>
    <property type="match status" value="1"/>
</dbReference>
<feature type="binding site" evidence="9">
    <location>
        <position position="63"/>
    </location>
    <ligand>
        <name>Zn(2+)</name>
        <dbReference type="ChEBI" id="CHEBI:29105"/>
        <label>1</label>
        <note>catalytic</note>
    </ligand>
</feature>
<dbReference type="PANTHER" id="PTHR46018:SF2">
    <property type="entry name" value="ZINC PHOSPHODIESTERASE ELAC PROTEIN 1"/>
    <property type="match status" value="1"/>
</dbReference>
<dbReference type="InterPro" id="IPR001279">
    <property type="entry name" value="Metallo-B-lactamas"/>
</dbReference>
<dbReference type="InterPro" id="IPR013471">
    <property type="entry name" value="RNase_Z/BN"/>
</dbReference>
<feature type="domain" description="Metallo-beta-lactamase" evidence="11">
    <location>
        <begin position="19"/>
        <end position="245"/>
    </location>
</feature>
<evidence type="ECO:0000313" key="12">
    <source>
        <dbReference type="EMBL" id="HIJ99659.1"/>
    </source>
</evidence>
<organism evidence="12 13">
    <name type="scientific">Candidatus Undinarchaeum marinum</name>
    <dbReference type="NCBI Taxonomy" id="2756141"/>
    <lineage>
        <taxon>Archaea</taxon>
        <taxon>Candidatus Undinarchaeota</taxon>
        <taxon>Candidatus Undinarchaeia</taxon>
        <taxon>Candidatus Undinarchaeales</taxon>
        <taxon>Candidatus Undinarchaeaceae</taxon>
        <taxon>Candidatus Undinarchaeum</taxon>
    </lineage>
</organism>
<feature type="binding site" evidence="9">
    <location>
        <position position="207"/>
    </location>
    <ligand>
        <name>Zn(2+)</name>
        <dbReference type="ChEBI" id="CHEBI:29105"/>
        <label>1</label>
        <note>catalytic</note>
    </ligand>
</feature>